<dbReference type="HAMAP" id="MF_00299">
    <property type="entry name" value="KptA"/>
    <property type="match status" value="1"/>
</dbReference>
<dbReference type="InterPro" id="IPR002745">
    <property type="entry name" value="Ptrans_KptA/Tpt1"/>
</dbReference>
<keyword evidence="2 5" id="KW-0808">Transferase</keyword>
<gene>
    <name evidence="5" type="primary">kptA</name>
    <name evidence="6" type="ORF">ACFOZ9_16500</name>
</gene>
<dbReference type="EC" id="2.7.1.-" evidence="5"/>
<comment type="function">
    <text evidence="4 5">Removes the 2'-phosphate from RNA via an intermediate in which the phosphate is ADP-ribosylated by NAD followed by a presumed transesterification to release the RNA and generate ADP-ribose 1''-2''-cyclic phosphate (APPR&gt;P). May function as an ADP-ribosylase.</text>
</comment>
<dbReference type="SUPFAM" id="SSF56399">
    <property type="entry name" value="ADP-ribosylation"/>
    <property type="match status" value="1"/>
</dbReference>
<comment type="caution">
    <text evidence="6">The sequence shown here is derived from an EMBL/GenBank/DDBJ whole genome shotgun (WGS) entry which is preliminary data.</text>
</comment>
<dbReference type="InterPro" id="IPR042081">
    <property type="entry name" value="RNA_2'-PTrans_C"/>
</dbReference>
<reference evidence="7" key="1">
    <citation type="journal article" date="2019" name="Int. J. Syst. Evol. Microbiol.">
        <title>The Global Catalogue of Microorganisms (GCM) 10K type strain sequencing project: providing services to taxonomists for standard genome sequencing and annotation.</title>
        <authorList>
            <consortium name="The Broad Institute Genomics Platform"/>
            <consortium name="The Broad Institute Genome Sequencing Center for Infectious Disease"/>
            <person name="Wu L."/>
            <person name="Ma J."/>
        </authorList>
    </citation>
    <scope>NUCLEOTIDE SEQUENCE [LARGE SCALE GENOMIC DNA]</scope>
    <source>
        <strain evidence="7">CCUG 56029</strain>
    </source>
</reference>
<evidence type="ECO:0000256" key="3">
    <source>
        <dbReference type="ARBA" id="ARBA00023027"/>
    </source>
</evidence>
<name>A0ABV8XU58_9DEIO</name>
<comment type="similarity">
    <text evidence="1 5">Belongs to the KptA/TPT1 family.</text>
</comment>
<proteinExistence type="inferred from homology"/>
<keyword evidence="3 5" id="KW-0520">NAD</keyword>
<sequence length="171" mass="19145">MNEQRLSKQLAYLLRHAPEQAGLTLEPGGWVPLAPLLAYLGVSRAQVERVVNTNNKQRFTLDGERIRANQGHSVPVDLRLPLTVPPVTLYHGTHPGVLEAIRREGLRPMNRHHVHLSREPETARQVGARRGRPVVLTVQAGAMHEAGHSFYRSDNGVWLTEAVPPEFLQFP</sequence>
<evidence type="ECO:0000313" key="6">
    <source>
        <dbReference type="EMBL" id="MFC4427820.1"/>
    </source>
</evidence>
<keyword evidence="7" id="KW-1185">Reference proteome</keyword>
<dbReference type="PANTHER" id="PTHR12684:SF2">
    <property type="entry name" value="TRNA 2'-PHOSPHOTRANSFERASE 1"/>
    <property type="match status" value="1"/>
</dbReference>
<dbReference type="Gene3D" id="1.10.10.970">
    <property type="entry name" value="RNA 2'-phosphotransferase, Tpt1/KptA family, N-terminal domain"/>
    <property type="match status" value="1"/>
</dbReference>
<evidence type="ECO:0000256" key="5">
    <source>
        <dbReference type="HAMAP-Rule" id="MF_00299"/>
    </source>
</evidence>
<evidence type="ECO:0000256" key="4">
    <source>
        <dbReference type="ARBA" id="ARBA00025212"/>
    </source>
</evidence>
<organism evidence="6 7">
    <name type="scientific">Deinococcus navajonensis</name>
    <dbReference type="NCBI Taxonomy" id="309884"/>
    <lineage>
        <taxon>Bacteria</taxon>
        <taxon>Thermotogati</taxon>
        <taxon>Deinococcota</taxon>
        <taxon>Deinococci</taxon>
        <taxon>Deinococcales</taxon>
        <taxon>Deinococcaceae</taxon>
        <taxon>Deinococcus</taxon>
    </lineage>
</organism>
<dbReference type="EMBL" id="JBHSEH010000024">
    <property type="protein sequence ID" value="MFC4427820.1"/>
    <property type="molecule type" value="Genomic_DNA"/>
</dbReference>
<evidence type="ECO:0000256" key="1">
    <source>
        <dbReference type="ARBA" id="ARBA00009836"/>
    </source>
</evidence>
<dbReference type="InterPro" id="IPR022928">
    <property type="entry name" value="RNA_2'-PTrans_KptA"/>
</dbReference>
<evidence type="ECO:0000313" key="7">
    <source>
        <dbReference type="Proteomes" id="UP001595998"/>
    </source>
</evidence>
<dbReference type="Pfam" id="PF01885">
    <property type="entry name" value="PTS_2-RNA"/>
    <property type="match status" value="1"/>
</dbReference>
<dbReference type="Gene3D" id="3.20.170.30">
    <property type="match status" value="1"/>
</dbReference>
<dbReference type="PANTHER" id="PTHR12684">
    <property type="entry name" value="PUTATIVE PHOSPHOTRANSFERASE"/>
    <property type="match status" value="1"/>
</dbReference>
<dbReference type="RefSeq" id="WP_380041677.1">
    <property type="nucleotide sequence ID" value="NZ_JBHSEH010000024.1"/>
</dbReference>
<protein>
    <recommendedName>
        <fullName evidence="5">Probable RNA 2'-phosphotransferase</fullName>
        <ecNumber evidence="5">2.7.1.-</ecNumber>
    </recommendedName>
</protein>
<accession>A0ABV8XU58</accession>
<dbReference type="Proteomes" id="UP001595998">
    <property type="component" value="Unassembled WGS sequence"/>
</dbReference>
<evidence type="ECO:0000256" key="2">
    <source>
        <dbReference type="ARBA" id="ARBA00022679"/>
    </source>
</evidence>
<dbReference type="InterPro" id="IPR042080">
    <property type="entry name" value="RNA_2'-PTrans_N"/>
</dbReference>